<dbReference type="PANTHER" id="PTHR43800">
    <property type="entry name" value="PEPTIDYL-LYSINE N-ACETYLTRANSFERASE YJAB"/>
    <property type="match status" value="1"/>
</dbReference>
<feature type="domain" description="N-acetyltransferase" evidence="3">
    <location>
        <begin position="3"/>
        <end position="121"/>
    </location>
</feature>
<evidence type="ECO:0000256" key="2">
    <source>
        <dbReference type="ARBA" id="ARBA00023315"/>
    </source>
</evidence>
<comment type="caution">
    <text evidence="4">The sequence shown here is derived from an EMBL/GenBank/DDBJ whole genome shotgun (WGS) entry which is preliminary data.</text>
</comment>
<evidence type="ECO:0000313" key="4">
    <source>
        <dbReference type="EMBL" id="MBD3109722.1"/>
    </source>
</evidence>
<dbReference type="InterPro" id="IPR000182">
    <property type="entry name" value="GNAT_dom"/>
</dbReference>
<dbReference type="CDD" id="cd04301">
    <property type="entry name" value="NAT_SF"/>
    <property type="match status" value="1"/>
</dbReference>
<dbReference type="EMBL" id="JACXSI010000043">
    <property type="protein sequence ID" value="MBD3109722.1"/>
    <property type="molecule type" value="Genomic_DNA"/>
</dbReference>
<dbReference type="Pfam" id="PF00583">
    <property type="entry name" value="Acetyltransf_1"/>
    <property type="match status" value="1"/>
</dbReference>
<dbReference type="SUPFAM" id="SSF55729">
    <property type="entry name" value="Acyl-CoA N-acyltransferases (Nat)"/>
    <property type="match status" value="1"/>
</dbReference>
<keyword evidence="1" id="KW-0808">Transferase</keyword>
<keyword evidence="5" id="KW-1185">Reference proteome</keyword>
<dbReference type="RefSeq" id="WP_190999258.1">
    <property type="nucleotide sequence ID" value="NZ_JACXSI010000043.1"/>
</dbReference>
<keyword evidence="2" id="KW-0012">Acyltransferase</keyword>
<name>A0A927CZX0_9BACI</name>
<organism evidence="4 5">
    <name type="scientific">Peribacillus faecalis</name>
    <dbReference type="NCBI Taxonomy" id="2772559"/>
    <lineage>
        <taxon>Bacteria</taxon>
        <taxon>Bacillati</taxon>
        <taxon>Bacillota</taxon>
        <taxon>Bacilli</taxon>
        <taxon>Bacillales</taxon>
        <taxon>Bacillaceae</taxon>
        <taxon>Peribacillus</taxon>
    </lineage>
</organism>
<accession>A0A927CZX0</accession>
<dbReference type="Proteomes" id="UP000602076">
    <property type="component" value="Unassembled WGS sequence"/>
</dbReference>
<dbReference type="PROSITE" id="PS51186">
    <property type="entry name" value="GNAT"/>
    <property type="match status" value="1"/>
</dbReference>
<dbReference type="Gene3D" id="3.40.630.30">
    <property type="match status" value="1"/>
</dbReference>
<reference evidence="4" key="1">
    <citation type="submission" date="2020-09" db="EMBL/GenBank/DDBJ databases">
        <title>Bacillus faecalis sp. nov., a moderately halophilic bacterium isolated from cow faeces.</title>
        <authorList>
            <person name="Jiang L."/>
            <person name="Lee J."/>
        </authorList>
    </citation>
    <scope>NUCLEOTIDE SEQUENCE</scope>
    <source>
        <strain evidence="4">AGMB 02131</strain>
    </source>
</reference>
<gene>
    <name evidence="4" type="ORF">IEO70_15390</name>
</gene>
<dbReference type="InterPro" id="IPR016181">
    <property type="entry name" value="Acyl_CoA_acyltransferase"/>
</dbReference>
<evidence type="ECO:0000259" key="3">
    <source>
        <dbReference type="PROSITE" id="PS51186"/>
    </source>
</evidence>
<proteinExistence type="predicted"/>
<protein>
    <submittedName>
        <fullName evidence="4">GNAT family N-acetyltransferase</fullName>
    </submittedName>
</protein>
<dbReference type="GO" id="GO:0016747">
    <property type="term" value="F:acyltransferase activity, transferring groups other than amino-acyl groups"/>
    <property type="evidence" value="ECO:0007669"/>
    <property type="project" value="InterPro"/>
</dbReference>
<evidence type="ECO:0000313" key="5">
    <source>
        <dbReference type="Proteomes" id="UP000602076"/>
    </source>
</evidence>
<dbReference type="AlphaFoldDB" id="A0A927CZX0"/>
<dbReference type="PANTHER" id="PTHR43800:SF1">
    <property type="entry name" value="PEPTIDYL-LYSINE N-ACETYLTRANSFERASE YJAB"/>
    <property type="match status" value="1"/>
</dbReference>
<evidence type="ECO:0000256" key="1">
    <source>
        <dbReference type="ARBA" id="ARBA00022679"/>
    </source>
</evidence>
<sequence>MLIRYRKNLEKIAMGLLSFMPNEKDLKKLQATIKQYEIESNWQLFLWKEDEDIIGLIGITLEEDGLESEVIIQHITVNPSFRQQGIGSLMVNEIHELYKDKIVKATDDTNDFYNRCIKDGM</sequence>